<protein>
    <submittedName>
        <fullName evidence="1">Uncharacterized protein</fullName>
    </submittedName>
</protein>
<dbReference type="Proteomes" id="UP001152519">
    <property type="component" value="Unassembled WGS sequence"/>
</dbReference>
<sequence>MADFQLGGQLGDASLHTTEGTVTVASAQEDVFLRLFTPAQPADSQYAAAPFPGGNISFLDGIPAIGNKFHPATSVGPAGQQNNAAGTYARTLFLHFGE</sequence>
<dbReference type="AlphaFoldDB" id="A0A9W4GN83"/>
<gene>
    <name evidence="1" type="ORF">SCOCK_100161</name>
</gene>
<keyword evidence="2" id="KW-1185">Reference proteome</keyword>
<name>A0A9W4GN83_9ACTN</name>
<accession>A0A9W4GN83</accession>
<evidence type="ECO:0000313" key="2">
    <source>
        <dbReference type="Proteomes" id="UP001152519"/>
    </source>
</evidence>
<reference evidence="1" key="1">
    <citation type="submission" date="2021-05" db="EMBL/GenBank/DDBJ databases">
        <authorList>
            <person name="Arsene-Ploetze F."/>
        </authorList>
    </citation>
    <scope>NUCLEOTIDE SEQUENCE</scope>
    <source>
        <strain evidence="1">DSM 42138</strain>
    </source>
</reference>
<organism evidence="1 2">
    <name type="scientific">Actinacidiphila cocklensis</name>
    <dbReference type="NCBI Taxonomy" id="887465"/>
    <lineage>
        <taxon>Bacteria</taxon>
        <taxon>Bacillati</taxon>
        <taxon>Actinomycetota</taxon>
        <taxon>Actinomycetes</taxon>
        <taxon>Kitasatosporales</taxon>
        <taxon>Streptomycetaceae</taxon>
        <taxon>Actinacidiphila</taxon>
    </lineage>
</organism>
<proteinExistence type="predicted"/>
<dbReference type="EMBL" id="CAJSLV010000002">
    <property type="protein sequence ID" value="CAG6391095.1"/>
    <property type="molecule type" value="Genomic_DNA"/>
</dbReference>
<comment type="caution">
    <text evidence="1">The sequence shown here is derived from an EMBL/GenBank/DDBJ whole genome shotgun (WGS) entry which is preliminary data.</text>
</comment>
<evidence type="ECO:0000313" key="1">
    <source>
        <dbReference type="EMBL" id="CAG6391095.1"/>
    </source>
</evidence>